<evidence type="ECO:0000313" key="4">
    <source>
        <dbReference type="EMBL" id="KPL81655.1"/>
    </source>
</evidence>
<keyword evidence="1" id="KW-0238">DNA-binding</keyword>
<dbReference type="InterPro" id="IPR010982">
    <property type="entry name" value="Lambda_DNA-bd_dom_sf"/>
</dbReference>
<name>A0A0M8JQF0_9CHLR</name>
<dbReference type="OrthoDB" id="9813662at2"/>
<dbReference type="AlphaFoldDB" id="A0A0M8JQF0"/>
<dbReference type="SMART" id="SM00530">
    <property type="entry name" value="HTH_XRE"/>
    <property type="match status" value="1"/>
</dbReference>
<sequence>MTQMNIGQKVKGLREKAGLSQAQIAQFLGVDQSMISKCEKGERQFQVDHLERLGSLFGLSLGVLMNAEDAAATLQIAFRADGMQVEDLQAIADIQKIALNLDEMRTLLRESVHEAA</sequence>
<reference evidence="3" key="1">
    <citation type="journal article" date="2015" name="Genome Announc.">
        <title>Draft Genome Sequences of Anaerolinea thermolimosa IMO-1, Bellilinea caldifistulae GOMI-1, Leptolinea tardivitalis YMTK-2, Levilinea saccharolytica KIBI-1, Longilinea arvoryzae KOME-1, Previously Described as Members of the Class Anaerolineae (Chloroflexi).</title>
        <authorList>
            <person name="Matsuura N."/>
            <person name="Tourlousse M.D."/>
            <person name="Ohashi A."/>
            <person name="Hugenholtz P."/>
            <person name="Sekiguchi Y."/>
        </authorList>
    </citation>
    <scope>NUCLEOTIDE SEQUENCE</scope>
    <source>
        <strain evidence="3">KIBI-1</strain>
    </source>
</reference>
<dbReference type="STRING" id="229921.ADN01_10060"/>
<dbReference type="PANTHER" id="PTHR46558:SF13">
    <property type="entry name" value="HTH-TYPE TRANSCRIPTIONAL REGULATOR IMMR"/>
    <property type="match status" value="1"/>
</dbReference>
<feature type="domain" description="HTH cro/C1-type" evidence="2">
    <location>
        <begin position="10"/>
        <end position="64"/>
    </location>
</feature>
<organism evidence="3">
    <name type="scientific">Levilinea saccharolytica</name>
    <dbReference type="NCBI Taxonomy" id="229921"/>
    <lineage>
        <taxon>Bacteria</taxon>
        <taxon>Bacillati</taxon>
        <taxon>Chloroflexota</taxon>
        <taxon>Anaerolineae</taxon>
        <taxon>Anaerolineales</taxon>
        <taxon>Anaerolineaceae</taxon>
        <taxon>Levilinea</taxon>
    </lineage>
</organism>
<dbReference type="GO" id="GO:0003677">
    <property type="term" value="F:DNA binding"/>
    <property type="evidence" value="ECO:0007669"/>
    <property type="project" value="UniProtKB-KW"/>
</dbReference>
<evidence type="ECO:0000313" key="5">
    <source>
        <dbReference type="Proteomes" id="UP000050501"/>
    </source>
</evidence>
<dbReference type="Proteomes" id="UP000050501">
    <property type="component" value="Unassembled WGS sequence"/>
</dbReference>
<dbReference type="CDD" id="cd00093">
    <property type="entry name" value="HTH_XRE"/>
    <property type="match status" value="1"/>
</dbReference>
<accession>A0A0M8JQF0</accession>
<reference evidence="4 5" key="2">
    <citation type="submission" date="2015-07" db="EMBL/GenBank/DDBJ databases">
        <title>Genome sequence of Levilinea saccharolytica DSM 16555.</title>
        <authorList>
            <person name="Hemp J."/>
            <person name="Ward L.M."/>
            <person name="Pace L.A."/>
            <person name="Fischer W.W."/>
        </authorList>
    </citation>
    <scope>NUCLEOTIDE SEQUENCE [LARGE SCALE GENOMIC DNA]</scope>
    <source>
        <strain evidence="4 5">KIBI-1</strain>
    </source>
</reference>
<dbReference type="Pfam" id="PF13560">
    <property type="entry name" value="HTH_31"/>
    <property type="match status" value="1"/>
</dbReference>
<gene>
    <name evidence="4" type="ORF">ADN01_10060</name>
    <name evidence="3" type="ORF">LSAC_03423</name>
</gene>
<evidence type="ECO:0000313" key="3">
    <source>
        <dbReference type="EMBL" id="GAP19519.1"/>
    </source>
</evidence>
<dbReference type="PANTHER" id="PTHR46558">
    <property type="entry name" value="TRACRIPTIONAL REGULATORY PROTEIN-RELATED-RELATED"/>
    <property type="match status" value="1"/>
</dbReference>
<protein>
    <submittedName>
        <fullName evidence="3">Predicted transcription factor, homolog of eukaryotic MBF1</fullName>
    </submittedName>
</protein>
<dbReference type="InterPro" id="IPR001387">
    <property type="entry name" value="Cro/C1-type_HTH"/>
</dbReference>
<dbReference type="PROSITE" id="PS50943">
    <property type="entry name" value="HTH_CROC1"/>
    <property type="match status" value="1"/>
</dbReference>
<evidence type="ECO:0000256" key="1">
    <source>
        <dbReference type="ARBA" id="ARBA00023125"/>
    </source>
</evidence>
<proteinExistence type="predicted"/>
<keyword evidence="5" id="KW-1185">Reference proteome</keyword>
<dbReference type="EMBL" id="DF967975">
    <property type="protein sequence ID" value="GAP19519.1"/>
    <property type="molecule type" value="Genomic_DNA"/>
</dbReference>
<dbReference type="Gene3D" id="1.10.260.40">
    <property type="entry name" value="lambda repressor-like DNA-binding domains"/>
    <property type="match status" value="1"/>
</dbReference>
<dbReference type="EMBL" id="LGCM01000037">
    <property type="protein sequence ID" value="KPL81655.1"/>
    <property type="molecule type" value="Genomic_DNA"/>
</dbReference>
<evidence type="ECO:0000259" key="2">
    <source>
        <dbReference type="PROSITE" id="PS50943"/>
    </source>
</evidence>
<dbReference type="SUPFAM" id="SSF47413">
    <property type="entry name" value="lambda repressor-like DNA-binding domains"/>
    <property type="match status" value="1"/>
</dbReference>